<evidence type="ECO:0000256" key="1">
    <source>
        <dbReference type="SAM" id="MobiDB-lite"/>
    </source>
</evidence>
<dbReference type="EMBL" id="VSRR010000759">
    <property type="protein sequence ID" value="MPC19311.1"/>
    <property type="molecule type" value="Genomic_DNA"/>
</dbReference>
<dbReference type="Proteomes" id="UP000324222">
    <property type="component" value="Unassembled WGS sequence"/>
</dbReference>
<dbReference type="AlphaFoldDB" id="A0A5B7DD50"/>
<keyword evidence="3" id="KW-1185">Reference proteome</keyword>
<feature type="compositionally biased region" description="Basic and acidic residues" evidence="1">
    <location>
        <begin position="70"/>
        <end position="79"/>
    </location>
</feature>
<sequence length="105" mass="11318">MLKDYLTGVTLGRARRGWSTSGGLRQASIPQHVTSGRDCEIMQRTQIEATRGCHGEGLSPEAVCEQGRQAGKEGPRWASREGVTGLRGQQASLERRQGKIAAQGV</sequence>
<proteinExistence type="predicted"/>
<evidence type="ECO:0000313" key="2">
    <source>
        <dbReference type="EMBL" id="MPC19311.1"/>
    </source>
</evidence>
<reference evidence="2 3" key="1">
    <citation type="submission" date="2019-05" db="EMBL/GenBank/DDBJ databases">
        <title>Another draft genome of Portunus trituberculatus and its Hox gene families provides insights of decapod evolution.</title>
        <authorList>
            <person name="Jeong J.-H."/>
            <person name="Song I."/>
            <person name="Kim S."/>
            <person name="Choi T."/>
            <person name="Kim D."/>
            <person name="Ryu S."/>
            <person name="Kim W."/>
        </authorList>
    </citation>
    <scope>NUCLEOTIDE SEQUENCE [LARGE SCALE GENOMIC DNA]</scope>
    <source>
        <tissue evidence="2">Muscle</tissue>
    </source>
</reference>
<comment type="caution">
    <text evidence="2">The sequence shown here is derived from an EMBL/GenBank/DDBJ whole genome shotgun (WGS) entry which is preliminary data.</text>
</comment>
<name>A0A5B7DD50_PORTR</name>
<accession>A0A5B7DD50</accession>
<evidence type="ECO:0000313" key="3">
    <source>
        <dbReference type="Proteomes" id="UP000324222"/>
    </source>
</evidence>
<feature type="region of interest" description="Disordered" evidence="1">
    <location>
        <begin position="67"/>
        <end position="105"/>
    </location>
</feature>
<gene>
    <name evidence="2" type="ORF">E2C01_012223</name>
</gene>
<protein>
    <submittedName>
        <fullName evidence="2">Uncharacterized protein</fullName>
    </submittedName>
</protein>
<organism evidence="2 3">
    <name type="scientific">Portunus trituberculatus</name>
    <name type="common">Swimming crab</name>
    <name type="synonym">Neptunus trituberculatus</name>
    <dbReference type="NCBI Taxonomy" id="210409"/>
    <lineage>
        <taxon>Eukaryota</taxon>
        <taxon>Metazoa</taxon>
        <taxon>Ecdysozoa</taxon>
        <taxon>Arthropoda</taxon>
        <taxon>Crustacea</taxon>
        <taxon>Multicrustacea</taxon>
        <taxon>Malacostraca</taxon>
        <taxon>Eumalacostraca</taxon>
        <taxon>Eucarida</taxon>
        <taxon>Decapoda</taxon>
        <taxon>Pleocyemata</taxon>
        <taxon>Brachyura</taxon>
        <taxon>Eubrachyura</taxon>
        <taxon>Portunoidea</taxon>
        <taxon>Portunidae</taxon>
        <taxon>Portuninae</taxon>
        <taxon>Portunus</taxon>
    </lineage>
</organism>